<dbReference type="InterPro" id="IPR050381">
    <property type="entry name" value="SLX1_endonuclease"/>
</dbReference>
<feature type="region of interest" description="Disordered" evidence="9">
    <location>
        <begin position="344"/>
        <end position="381"/>
    </location>
</feature>
<evidence type="ECO:0000256" key="6">
    <source>
        <dbReference type="ARBA" id="ARBA00023204"/>
    </source>
</evidence>
<keyword evidence="12" id="KW-1185">Reference proteome</keyword>
<feature type="compositionally biased region" description="Acidic residues" evidence="9">
    <location>
        <begin position="210"/>
        <end position="221"/>
    </location>
</feature>
<feature type="region of interest" description="Disordered" evidence="9">
    <location>
        <begin position="187"/>
        <end position="221"/>
    </location>
</feature>
<dbReference type="Gene3D" id="3.40.1440.10">
    <property type="entry name" value="GIY-YIG endonuclease"/>
    <property type="match status" value="1"/>
</dbReference>
<evidence type="ECO:0000256" key="5">
    <source>
        <dbReference type="ARBA" id="ARBA00023172"/>
    </source>
</evidence>
<evidence type="ECO:0000256" key="8">
    <source>
        <dbReference type="HAMAP-Rule" id="MF_03100"/>
    </source>
</evidence>
<dbReference type="Pfam" id="PF01541">
    <property type="entry name" value="GIY-YIG"/>
    <property type="match status" value="1"/>
</dbReference>
<dbReference type="Proteomes" id="UP000198341">
    <property type="component" value="Chromosome 7"/>
</dbReference>
<comment type="function">
    <text evidence="8">Catalytic subunit of a heterodimeric structure-specific endonuclease that resolves DNA secondary structures generated during DNA repair and recombination. Has endonuclease activity towards branched DNA substrates, introducing single-strand cuts in duplex DNA close to junctions with ss-DNA.</text>
</comment>
<dbReference type="AlphaFoldDB" id="K8F269"/>
<dbReference type="EMBL" id="FO082272">
    <property type="protein sequence ID" value="CCO66162.1"/>
    <property type="molecule type" value="Genomic_DNA"/>
</dbReference>
<evidence type="ECO:0000256" key="4">
    <source>
        <dbReference type="ARBA" id="ARBA00022801"/>
    </source>
</evidence>
<keyword evidence="3 8" id="KW-0227">DNA damage</keyword>
<comment type="cofactor">
    <cofactor evidence="8">
        <name>a divalent metal cation</name>
        <dbReference type="ChEBI" id="CHEBI:60240"/>
    </cofactor>
</comment>
<keyword evidence="1 8" id="KW-0540">Nuclease</keyword>
<dbReference type="GO" id="GO:0008821">
    <property type="term" value="F:crossover junction DNA endonuclease activity"/>
    <property type="evidence" value="ECO:0007669"/>
    <property type="project" value="TreeGrafter"/>
</dbReference>
<feature type="region of interest" description="Disordered" evidence="9">
    <location>
        <begin position="1"/>
        <end position="21"/>
    </location>
</feature>
<name>K8F269_9CHLO</name>
<dbReference type="HAMAP" id="MF_03100">
    <property type="entry name" value="Endonuc_su_Slx1"/>
    <property type="match status" value="1"/>
</dbReference>
<keyword evidence="4 8" id="KW-0378">Hydrolase</keyword>
<feature type="compositionally biased region" description="Basic residues" evidence="9">
    <location>
        <begin position="347"/>
        <end position="357"/>
    </location>
</feature>
<evidence type="ECO:0000259" key="10">
    <source>
        <dbReference type="PROSITE" id="PS50164"/>
    </source>
</evidence>
<evidence type="ECO:0000256" key="9">
    <source>
        <dbReference type="SAM" id="MobiDB-lite"/>
    </source>
</evidence>
<comment type="subcellular location">
    <subcellularLocation>
        <location evidence="8">Nucleus</location>
    </subcellularLocation>
</comment>
<dbReference type="PANTHER" id="PTHR20208:SF10">
    <property type="entry name" value="STRUCTURE-SPECIFIC ENDONUCLEASE SUBUNIT SLX1"/>
    <property type="match status" value="1"/>
</dbReference>
<dbReference type="InterPro" id="IPR035901">
    <property type="entry name" value="GIY-YIG_endonuc_sf"/>
</dbReference>
<feature type="compositionally biased region" description="Basic and acidic residues" evidence="9">
    <location>
        <begin position="358"/>
        <end position="373"/>
    </location>
</feature>
<feature type="domain" description="GIY-YIG" evidence="10">
    <location>
        <begin position="29"/>
        <end position="114"/>
    </location>
</feature>
<dbReference type="GO" id="GO:0017108">
    <property type="term" value="F:5'-flap endonuclease activity"/>
    <property type="evidence" value="ECO:0007669"/>
    <property type="project" value="InterPro"/>
</dbReference>
<dbReference type="SUPFAM" id="SSF82771">
    <property type="entry name" value="GIY-YIG endonuclease"/>
    <property type="match status" value="1"/>
</dbReference>
<reference evidence="11 12" key="1">
    <citation type="submission" date="2011-10" db="EMBL/GenBank/DDBJ databases">
        <authorList>
            <person name="Genoscope - CEA"/>
        </authorList>
    </citation>
    <scope>NUCLEOTIDE SEQUENCE [LARGE SCALE GENOMIC DNA]</scope>
    <source>
        <strain evidence="11 12">RCC 1105</strain>
    </source>
</reference>
<dbReference type="Gene3D" id="3.30.40.10">
    <property type="entry name" value="Zinc/RING finger domain, C3HC4 (zinc finger)"/>
    <property type="match status" value="1"/>
</dbReference>
<evidence type="ECO:0000256" key="3">
    <source>
        <dbReference type="ARBA" id="ARBA00022763"/>
    </source>
</evidence>
<dbReference type="eggNOG" id="KOG3005">
    <property type="taxonomic scope" value="Eukaryota"/>
</dbReference>
<evidence type="ECO:0000313" key="12">
    <source>
        <dbReference type="Proteomes" id="UP000198341"/>
    </source>
</evidence>
<dbReference type="RefSeq" id="XP_007512074.1">
    <property type="nucleotide sequence ID" value="XM_007512012.1"/>
</dbReference>
<evidence type="ECO:0000256" key="7">
    <source>
        <dbReference type="ARBA" id="ARBA00023242"/>
    </source>
</evidence>
<dbReference type="OrthoDB" id="498258at2759"/>
<dbReference type="PANTHER" id="PTHR20208">
    <property type="entry name" value="STRUCTURE-SPECIFIC ENDONUCLEASE SUBUNIT SLX1"/>
    <property type="match status" value="1"/>
</dbReference>
<organism evidence="11 12">
    <name type="scientific">Bathycoccus prasinos</name>
    <dbReference type="NCBI Taxonomy" id="41875"/>
    <lineage>
        <taxon>Eukaryota</taxon>
        <taxon>Viridiplantae</taxon>
        <taxon>Chlorophyta</taxon>
        <taxon>Mamiellophyceae</taxon>
        <taxon>Mamiellales</taxon>
        <taxon>Bathycoccaceae</taxon>
        <taxon>Bathycoccus</taxon>
    </lineage>
</organism>
<proteinExistence type="inferred from homology"/>
<dbReference type="InterPro" id="IPR013083">
    <property type="entry name" value="Znf_RING/FYVE/PHD"/>
</dbReference>
<keyword evidence="7 8" id="KW-0539">Nucleus</keyword>
<dbReference type="InterPro" id="IPR000305">
    <property type="entry name" value="GIY-YIG_endonuc"/>
</dbReference>
<evidence type="ECO:0000313" key="11">
    <source>
        <dbReference type="EMBL" id="CCO66162.1"/>
    </source>
</evidence>
<comment type="subunit">
    <text evidence="8">Forms a heterodimer with a member of the SLX4 family.</text>
</comment>
<dbReference type="GO" id="GO:0000724">
    <property type="term" value="P:double-strand break repair via homologous recombination"/>
    <property type="evidence" value="ECO:0007669"/>
    <property type="project" value="TreeGrafter"/>
</dbReference>
<comment type="caution">
    <text evidence="8">Lacks conserved residue(s) required for the propagation of feature annotation.</text>
</comment>
<evidence type="ECO:0000256" key="1">
    <source>
        <dbReference type="ARBA" id="ARBA00022722"/>
    </source>
</evidence>
<dbReference type="InterPro" id="IPR027520">
    <property type="entry name" value="Slx1"/>
</dbReference>
<comment type="similarity">
    <text evidence="8">Belongs to the SLX1 family.</text>
</comment>
<dbReference type="KEGG" id="bpg:Bathy07g04890"/>
<dbReference type="GeneID" id="19014978"/>
<dbReference type="GO" id="GO:0033557">
    <property type="term" value="C:Slx1-Slx4 complex"/>
    <property type="evidence" value="ECO:0007669"/>
    <property type="project" value="UniProtKB-UniRule"/>
</dbReference>
<dbReference type="STRING" id="41875.K8F269"/>
<protein>
    <recommendedName>
        <fullName evidence="8">Structure-specific endonuclease subunit SLX1 homolog</fullName>
        <ecNumber evidence="8">3.1.-.-</ecNumber>
    </recommendedName>
</protein>
<dbReference type="PROSITE" id="PS50164">
    <property type="entry name" value="GIY_YIG"/>
    <property type="match status" value="1"/>
</dbReference>
<dbReference type="CDD" id="cd10455">
    <property type="entry name" value="GIY-YIG_SLX1"/>
    <property type="match status" value="1"/>
</dbReference>
<evidence type="ECO:0000256" key="2">
    <source>
        <dbReference type="ARBA" id="ARBA00022759"/>
    </source>
</evidence>
<keyword evidence="2 8" id="KW-0255">Endonuclease</keyword>
<gene>
    <name evidence="11" type="ORF">Bathy07g04890</name>
</gene>
<keyword evidence="5 8" id="KW-0233">DNA recombination</keyword>
<keyword evidence="6 8" id="KW-0234">DNA repair</keyword>
<sequence>MLSPPSPSPASQRKNDDDDDDEKGFDEGVFACCYLVASLSEQHKGKTYVGFTVNPKRRLLQHNGQYANAGAKYTKKLRPCEMVLCVYGFPTKTQALGFEWAWQNPTTSRAVKDLAQNKLKIGSRHSTILNKSLLGLAMLNLSPWRHLPLVVHFFNDTHKRDVLENAEKKDVNIPSHVRVEVGEMNELDAYVKEHNPTKTSKKKRRKRDDNDDDDDDLESEDFLPLQSQDSDIFMSSQRVSKQQHQQHQQHVCEVCLRQSNSTEGGNNTDSEYADEEEVCCTCSSCGAHAHLVCLAENFFKYGRDLHSDKENRDEDAIHESYELIPEKGPCPRCDRVQSWGDVLASRSRGKRNVAPKHRAQDSADKEMNTAEKRAQKRAKINSWTEEIEIDSLSPPAFG</sequence>
<accession>K8F269</accession>
<dbReference type="EC" id="3.1.-.-" evidence="8"/>